<dbReference type="PANTHER" id="PTHR11566:SF66">
    <property type="entry name" value="INTERFERON-INDUCED GTP-BINDING PROTEIN MX"/>
    <property type="match status" value="1"/>
</dbReference>
<dbReference type="Gene3D" id="1.20.120.1240">
    <property type="entry name" value="Dynamin, middle domain"/>
    <property type="match status" value="1"/>
</dbReference>
<dbReference type="InterPro" id="IPR045063">
    <property type="entry name" value="Dynamin_N"/>
</dbReference>
<dbReference type="Gene3D" id="3.40.50.300">
    <property type="entry name" value="P-loop containing nucleotide triphosphate hydrolases"/>
    <property type="match status" value="1"/>
</dbReference>
<dbReference type="PROSITE" id="PS51388">
    <property type="entry name" value="GED"/>
    <property type="match status" value="1"/>
</dbReference>
<dbReference type="GO" id="GO:0000266">
    <property type="term" value="P:mitochondrial fission"/>
    <property type="evidence" value="ECO:0007669"/>
    <property type="project" value="TreeGrafter"/>
</dbReference>
<dbReference type="Pfam" id="PF01031">
    <property type="entry name" value="Dynamin_M"/>
    <property type="match status" value="1"/>
</dbReference>
<protein>
    <recommendedName>
        <fullName evidence="8">GED domain-containing protein</fullName>
    </recommendedName>
</protein>
<dbReference type="GO" id="GO:0016559">
    <property type="term" value="P:peroxisome fission"/>
    <property type="evidence" value="ECO:0007669"/>
    <property type="project" value="TreeGrafter"/>
</dbReference>
<dbReference type="CDD" id="cd08771">
    <property type="entry name" value="DLP_1"/>
    <property type="match status" value="1"/>
</dbReference>
<dbReference type="SMART" id="SM00053">
    <property type="entry name" value="DYNc"/>
    <property type="match status" value="1"/>
</dbReference>
<evidence type="ECO:0000259" key="4">
    <source>
        <dbReference type="PROSITE" id="PS51388"/>
    </source>
</evidence>
<dbReference type="GO" id="GO:0005525">
    <property type="term" value="F:GTP binding"/>
    <property type="evidence" value="ECO:0007669"/>
    <property type="project" value="InterPro"/>
</dbReference>
<comment type="caution">
    <text evidence="6">The sequence shown here is derived from an EMBL/GenBank/DDBJ whole genome shotgun (WGS) entry which is preliminary data.</text>
</comment>
<dbReference type="Pfam" id="PF00350">
    <property type="entry name" value="Dynamin_N"/>
    <property type="match status" value="1"/>
</dbReference>
<dbReference type="GO" id="GO:0005739">
    <property type="term" value="C:mitochondrion"/>
    <property type="evidence" value="ECO:0007669"/>
    <property type="project" value="TreeGrafter"/>
</dbReference>
<dbReference type="PRINTS" id="PR00195">
    <property type="entry name" value="DYNAMIN"/>
</dbReference>
<keyword evidence="7" id="KW-1185">Reference proteome</keyword>
<dbReference type="GO" id="GO:0008017">
    <property type="term" value="F:microtubule binding"/>
    <property type="evidence" value="ECO:0007669"/>
    <property type="project" value="TreeGrafter"/>
</dbReference>
<dbReference type="InterPro" id="IPR000375">
    <property type="entry name" value="Dynamin_stalk"/>
</dbReference>
<keyword evidence="2" id="KW-0342">GTP-binding</keyword>
<dbReference type="PANTHER" id="PTHR11566">
    <property type="entry name" value="DYNAMIN"/>
    <property type="match status" value="1"/>
</dbReference>
<accession>A0A423WS67</accession>
<dbReference type="GO" id="GO:0006897">
    <property type="term" value="P:endocytosis"/>
    <property type="evidence" value="ECO:0007669"/>
    <property type="project" value="TreeGrafter"/>
</dbReference>
<evidence type="ECO:0008006" key="8">
    <source>
        <dbReference type="Google" id="ProtNLM"/>
    </source>
</evidence>
<dbReference type="InterPro" id="IPR022812">
    <property type="entry name" value="Dynamin"/>
</dbReference>
<dbReference type="InterPro" id="IPR030381">
    <property type="entry name" value="G_DYNAMIN_dom"/>
</dbReference>
<dbReference type="EMBL" id="LKEB01000042">
    <property type="protein sequence ID" value="ROW06353.1"/>
    <property type="molecule type" value="Genomic_DNA"/>
</dbReference>
<dbReference type="InterPro" id="IPR027417">
    <property type="entry name" value="P-loop_NTPase"/>
</dbReference>
<evidence type="ECO:0000256" key="2">
    <source>
        <dbReference type="ARBA" id="ARBA00023134"/>
    </source>
</evidence>
<feature type="domain" description="Dynamin-type G" evidence="5">
    <location>
        <begin position="61"/>
        <end position="345"/>
    </location>
</feature>
<dbReference type="GO" id="GO:0005874">
    <property type="term" value="C:microtubule"/>
    <property type="evidence" value="ECO:0007669"/>
    <property type="project" value="TreeGrafter"/>
</dbReference>
<dbReference type="Proteomes" id="UP000285146">
    <property type="component" value="Unassembled WGS sequence"/>
</dbReference>
<dbReference type="AlphaFoldDB" id="A0A423WS67"/>
<sequence>MKTTTEVDVANGTAGSVPSEDKTSLQIVMADTTSLEELQTDEQRRVLDTVSQVRKCGLESVLSLPQIVVCGDQSAGKSSVLEALTEIPFPRNDNLCTRFATEISLRREPINSLTIRVIPDSNRPHDKQEAIKSYSESITDFKELPYIMENAMKVMGISETGSAFAKDTLSIEIQGPDRPQLTLVDIPGLIQTSTKGVSEADVAMVAEITNSYIEQPRTICLAVVSATNDAANQPILQRVRKFDPLGERTLGVITKPDRLSAGSGAEAKFLELARNEDVFFKLGWHVIKNRKFEETSFSIEERNLSERTFFKTSNFKSLPRENVGIDALRTKLSQLLFDHVKKELPKLQEDLEAALRSAQDELKVMGDSRSTAAECRAFLAHLSMECHDICKAGLNGHYENEHFKAGGDQDFALDSPSSIARIRAAIQFANIDFADDFRYRGHKYNIHITGSDDADSDVEEYADNSLFRLRGVPKRLSKKQTTKWVRKMLLRSRGTELVGNFNPHLIAELFWEQSEGWEKLAKAHVEKISRLCQNFVGDLLKQMAPQDLKDRIWSSLVLGVLKERRQAALDELAKIIEDSKEVPINYNHYYTDTVHLKRQDRIKRSLLQYVPQGSTMSTRNCSVGAHYPQVDVGEELDKVVRRWADNVTPDMEEFSIQEALDCLMAIYKVQQKTFIANVVTQVIERHIVRGLHDIFSPMVVVNMSDAKVESIVSEPPATKRQRVFLGDRIKKLEEGQDIFRGVLDP</sequence>
<evidence type="ECO:0000256" key="1">
    <source>
        <dbReference type="ARBA" id="ARBA00022741"/>
    </source>
</evidence>
<dbReference type="FunFam" id="3.40.50.300:FF:001425">
    <property type="entry name" value="Dynamin GTPase, putative"/>
    <property type="match status" value="1"/>
</dbReference>
<reference evidence="6 7" key="1">
    <citation type="submission" date="2015-09" db="EMBL/GenBank/DDBJ databases">
        <title>Host preference determinants of Valsa canker pathogens revealed by comparative genomics.</title>
        <authorList>
            <person name="Yin Z."/>
            <person name="Huang L."/>
        </authorList>
    </citation>
    <scope>NUCLEOTIDE SEQUENCE [LARGE SCALE GENOMIC DNA]</scope>
    <source>
        <strain evidence="6 7">SXYLt</strain>
    </source>
</reference>
<evidence type="ECO:0000313" key="6">
    <source>
        <dbReference type="EMBL" id="ROW06353.1"/>
    </source>
</evidence>
<dbReference type="GO" id="GO:0016020">
    <property type="term" value="C:membrane"/>
    <property type="evidence" value="ECO:0007669"/>
    <property type="project" value="TreeGrafter"/>
</dbReference>
<dbReference type="GO" id="GO:0003924">
    <property type="term" value="F:GTPase activity"/>
    <property type="evidence" value="ECO:0007669"/>
    <property type="project" value="InterPro"/>
</dbReference>
<gene>
    <name evidence="6" type="ORF">VPNG_07515</name>
</gene>
<keyword evidence="1" id="KW-0547">Nucleotide-binding</keyword>
<organism evidence="6 7">
    <name type="scientific">Cytospora leucostoma</name>
    <dbReference type="NCBI Taxonomy" id="1230097"/>
    <lineage>
        <taxon>Eukaryota</taxon>
        <taxon>Fungi</taxon>
        <taxon>Dikarya</taxon>
        <taxon>Ascomycota</taxon>
        <taxon>Pezizomycotina</taxon>
        <taxon>Sordariomycetes</taxon>
        <taxon>Sordariomycetidae</taxon>
        <taxon>Diaporthales</taxon>
        <taxon>Cytosporaceae</taxon>
        <taxon>Cytospora</taxon>
    </lineage>
</organism>
<dbReference type="InterPro" id="IPR001401">
    <property type="entry name" value="Dynamin_GTPase"/>
</dbReference>
<dbReference type="SUPFAM" id="SSF52540">
    <property type="entry name" value="P-loop containing nucleoside triphosphate hydrolases"/>
    <property type="match status" value="1"/>
</dbReference>
<feature type="domain" description="GED" evidence="4">
    <location>
        <begin position="656"/>
        <end position="745"/>
    </location>
</feature>
<feature type="region of interest" description="Disordered" evidence="3">
    <location>
        <begin position="1"/>
        <end position="21"/>
    </location>
</feature>
<evidence type="ECO:0000313" key="7">
    <source>
        <dbReference type="Proteomes" id="UP000285146"/>
    </source>
</evidence>
<dbReference type="InterPro" id="IPR020850">
    <property type="entry name" value="GED_dom"/>
</dbReference>
<evidence type="ECO:0000259" key="5">
    <source>
        <dbReference type="PROSITE" id="PS51718"/>
    </source>
</evidence>
<dbReference type="STRING" id="1230097.A0A423WS67"/>
<dbReference type="OrthoDB" id="415706at2759"/>
<dbReference type="PROSITE" id="PS51718">
    <property type="entry name" value="G_DYNAMIN_2"/>
    <property type="match status" value="1"/>
</dbReference>
<proteinExistence type="predicted"/>
<evidence type="ECO:0000256" key="3">
    <source>
        <dbReference type="SAM" id="MobiDB-lite"/>
    </source>
</evidence>
<name>A0A423WS67_9PEZI</name>
<dbReference type="InParanoid" id="A0A423WS67"/>
<dbReference type="GO" id="GO:0048312">
    <property type="term" value="P:intracellular distribution of mitochondria"/>
    <property type="evidence" value="ECO:0007669"/>
    <property type="project" value="TreeGrafter"/>
</dbReference>